<dbReference type="SUPFAM" id="SSF54862">
    <property type="entry name" value="4Fe-4S ferredoxins"/>
    <property type="match status" value="1"/>
</dbReference>
<proteinExistence type="predicted"/>
<evidence type="ECO:0000313" key="2">
    <source>
        <dbReference type="EMBL" id="GAH29731.1"/>
    </source>
</evidence>
<comment type="caution">
    <text evidence="2">The sequence shown here is derived from an EMBL/GenBank/DDBJ whole genome shotgun (WGS) entry which is preliminary data.</text>
</comment>
<sequence>MPKIEIDAKRCKGCGFCVKFCPKNLIQLDSNFNDKGYHPAVFKNPGDCTGCSLCAIVCPDVSITV</sequence>
<accession>X1E8W6</accession>
<evidence type="ECO:0000259" key="1">
    <source>
        <dbReference type="PROSITE" id="PS51379"/>
    </source>
</evidence>
<dbReference type="InterPro" id="IPR017896">
    <property type="entry name" value="4Fe4S_Fe-S-bd"/>
</dbReference>
<dbReference type="Pfam" id="PF12838">
    <property type="entry name" value="Fer4_7"/>
    <property type="match status" value="1"/>
</dbReference>
<feature type="domain" description="4Fe-4S ferredoxin-type" evidence="1">
    <location>
        <begin position="2"/>
        <end position="31"/>
    </location>
</feature>
<dbReference type="PANTHER" id="PTHR43122:SF2">
    <property type="entry name" value="FERREDOXIN SUBUNIT OF PYRUVATE:FLAVODOXIN OXIDOREDUCTASE"/>
    <property type="match status" value="1"/>
</dbReference>
<dbReference type="Gene3D" id="3.30.70.20">
    <property type="match status" value="1"/>
</dbReference>
<organism evidence="2">
    <name type="scientific">marine sediment metagenome</name>
    <dbReference type="NCBI Taxonomy" id="412755"/>
    <lineage>
        <taxon>unclassified sequences</taxon>
        <taxon>metagenomes</taxon>
        <taxon>ecological metagenomes</taxon>
    </lineage>
</organism>
<dbReference type="EMBL" id="BARU01004009">
    <property type="protein sequence ID" value="GAH29731.1"/>
    <property type="molecule type" value="Genomic_DNA"/>
</dbReference>
<dbReference type="PROSITE" id="PS00198">
    <property type="entry name" value="4FE4S_FER_1"/>
    <property type="match status" value="2"/>
</dbReference>
<dbReference type="PANTHER" id="PTHR43122">
    <property type="entry name" value="FERREDOXIN SUBUNIT OF PYRUVATE:FLAVODOXIN OXIDOREDUCTASE-RELATED"/>
    <property type="match status" value="1"/>
</dbReference>
<dbReference type="InterPro" id="IPR017900">
    <property type="entry name" value="4Fe4S_Fe_S_CS"/>
</dbReference>
<gene>
    <name evidence="2" type="ORF">S03H2_08296</name>
</gene>
<feature type="domain" description="4Fe-4S ferredoxin-type" evidence="1">
    <location>
        <begin position="39"/>
        <end position="65"/>
    </location>
</feature>
<dbReference type="PROSITE" id="PS51379">
    <property type="entry name" value="4FE4S_FER_2"/>
    <property type="match status" value="2"/>
</dbReference>
<protein>
    <recommendedName>
        <fullName evidence="1">4Fe-4S ferredoxin-type domain-containing protein</fullName>
    </recommendedName>
</protein>
<name>X1E8W6_9ZZZZ</name>
<feature type="non-terminal residue" evidence="2">
    <location>
        <position position="65"/>
    </location>
</feature>
<reference evidence="2" key="1">
    <citation type="journal article" date="2014" name="Front. Microbiol.">
        <title>High frequency of phylogenetically diverse reductive dehalogenase-homologous genes in deep subseafloor sedimentary metagenomes.</title>
        <authorList>
            <person name="Kawai M."/>
            <person name="Futagami T."/>
            <person name="Toyoda A."/>
            <person name="Takaki Y."/>
            <person name="Nishi S."/>
            <person name="Hori S."/>
            <person name="Arai W."/>
            <person name="Tsubouchi T."/>
            <person name="Morono Y."/>
            <person name="Uchiyama I."/>
            <person name="Ito T."/>
            <person name="Fujiyama A."/>
            <person name="Inagaki F."/>
            <person name="Takami H."/>
        </authorList>
    </citation>
    <scope>NUCLEOTIDE SEQUENCE</scope>
    <source>
        <strain evidence="2">Expedition CK06-06</strain>
    </source>
</reference>
<dbReference type="AlphaFoldDB" id="X1E8W6"/>